<dbReference type="Proteomes" id="UP000001556">
    <property type="component" value="Chromosome"/>
</dbReference>
<organism evidence="6 7">
    <name type="scientific">Desulforamulus reducens (strain ATCC BAA-1160 / DSM 100696 / MI-1)</name>
    <name type="common">Desulfotomaculum reducens</name>
    <dbReference type="NCBI Taxonomy" id="349161"/>
    <lineage>
        <taxon>Bacteria</taxon>
        <taxon>Bacillati</taxon>
        <taxon>Bacillota</taxon>
        <taxon>Clostridia</taxon>
        <taxon>Eubacteriales</taxon>
        <taxon>Peptococcaceae</taxon>
        <taxon>Desulforamulus</taxon>
    </lineage>
</organism>
<accession>A4J2X5</accession>
<dbReference type="Pfam" id="PF13614">
    <property type="entry name" value="AAA_31"/>
    <property type="match status" value="1"/>
</dbReference>
<dbReference type="InterPro" id="IPR025669">
    <property type="entry name" value="AAA_dom"/>
</dbReference>
<feature type="domain" description="AAA" evidence="5">
    <location>
        <begin position="2"/>
        <end position="176"/>
    </location>
</feature>
<comment type="catalytic activity">
    <reaction evidence="2">
        <text>ATP + H2O = ADP + phosphate + H(+)</text>
        <dbReference type="Rhea" id="RHEA:13065"/>
        <dbReference type="ChEBI" id="CHEBI:15377"/>
        <dbReference type="ChEBI" id="CHEBI:15378"/>
        <dbReference type="ChEBI" id="CHEBI:30616"/>
        <dbReference type="ChEBI" id="CHEBI:43474"/>
        <dbReference type="ChEBI" id="CHEBI:456216"/>
    </reaction>
</comment>
<evidence type="ECO:0000256" key="1">
    <source>
        <dbReference type="ARBA" id="ARBA00006976"/>
    </source>
</evidence>
<dbReference type="PANTHER" id="PTHR13696:SF99">
    <property type="entry name" value="COBYRINIC ACID AC-DIAMIDE SYNTHASE"/>
    <property type="match status" value="1"/>
</dbReference>
<keyword evidence="7" id="KW-1185">Reference proteome</keyword>
<dbReference type="FunFam" id="3.40.50.300:FF:000285">
    <property type="entry name" value="Sporulation initiation inhibitor Soj"/>
    <property type="match status" value="1"/>
</dbReference>
<dbReference type="SUPFAM" id="SSF52540">
    <property type="entry name" value="P-loop containing nucleoside triphosphate hydrolases"/>
    <property type="match status" value="1"/>
</dbReference>
<comment type="similarity">
    <text evidence="1">Belongs to the ParA family.</text>
</comment>
<evidence type="ECO:0000313" key="6">
    <source>
        <dbReference type="EMBL" id="ABO49428.1"/>
    </source>
</evidence>
<gene>
    <name evidence="6" type="ordered locus">Dred_0892</name>
</gene>
<reference evidence="6 7" key="1">
    <citation type="submission" date="2007-03" db="EMBL/GenBank/DDBJ databases">
        <title>Complete sequence of Desulfotomaculum reducens MI-1.</title>
        <authorList>
            <consortium name="US DOE Joint Genome Institute"/>
            <person name="Copeland A."/>
            <person name="Lucas S."/>
            <person name="Lapidus A."/>
            <person name="Barry K."/>
            <person name="Detter J.C."/>
            <person name="Glavina del Rio T."/>
            <person name="Hammon N."/>
            <person name="Israni S."/>
            <person name="Dalin E."/>
            <person name="Tice H."/>
            <person name="Pitluck S."/>
            <person name="Sims D."/>
            <person name="Brettin T."/>
            <person name="Bruce D."/>
            <person name="Han C."/>
            <person name="Tapia R."/>
            <person name="Schmutz J."/>
            <person name="Larimer F."/>
            <person name="Land M."/>
            <person name="Hauser L."/>
            <person name="Kyrpides N."/>
            <person name="Kim E."/>
            <person name="Tebo B.M."/>
            <person name="Richardson P."/>
        </authorList>
    </citation>
    <scope>NUCLEOTIDE SEQUENCE [LARGE SCALE GENOMIC DNA]</scope>
    <source>
        <strain evidence="6 7">MI-1</strain>
    </source>
</reference>
<proteinExistence type="inferred from homology"/>
<dbReference type="AlphaFoldDB" id="A4J2X5"/>
<comment type="subunit">
    <text evidence="3">Dimerizes in the presence of ATP but not ADP; ATP-binding is required for double-stranded (ds)DNA-binding. Interacts with DnaA.</text>
</comment>
<dbReference type="KEGG" id="drm:Dred_0892"/>
<dbReference type="RefSeq" id="WP_011877257.1">
    <property type="nucleotide sequence ID" value="NC_009253.1"/>
</dbReference>
<dbReference type="eggNOG" id="COG1192">
    <property type="taxonomic scope" value="Bacteria"/>
</dbReference>
<evidence type="ECO:0000313" key="7">
    <source>
        <dbReference type="Proteomes" id="UP000001556"/>
    </source>
</evidence>
<sequence>MAKIIAISNQKGGTGKTTTTINLGACLAERGKKVLLVDLDPQANLSRGLNVVLGEGEPGAYEFIMESCQPWEVIRGTDIQNLYLVPSHIDLAAAETALIGEIGREQQLRAVLGDIQDKFDYILIDTPPSLGLLMINALSSANQVIIPVQSQTFAVSGLKQLLETIGTVKAKINPYLTGWFILPTMVDYRRNEDKRILRDIRDQYGERVLSTVIRINARLLEAVGNGQAITQYDKNSVGAKEYSSCAEELLSLYEGVA</sequence>
<dbReference type="PIRSF" id="PIRSF009320">
    <property type="entry name" value="Nuc_binding_HP_1000"/>
    <property type="match status" value="1"/>
</dbReference>
<protein>
    <recommendedName>
        <fullName evidence="4">Sporulation initiation inhibitor protein Soj</fullName>
    </recommendedName>
</protein>
<dbReference type="CDD" id="cd02042">
    <property type="entry name" value="ParAB_family"/>
    <property type="match status" value="1"/>
</dbReference>
<dbReference type="Gene3D" id="3.40.50.300">
    <property type="entry name" value="P-loop containing nucleotide triphosphate hydrolases"/>
    <property type="match status" value="1"/>
</dbReference>
<dbReference type="PANTHER" id="PTHR13696">
    <property type="entry name" value="P-LOOP CONTAINING NUCLEOSIDE TRIPHOSPHATE HYDROLASE"/>
    <property type="match status" value="1"/>
</dbReference>
<dbReference type="STRING" id="349161.Dred_0892"/>
<dbReference type="InterPro" id="IPR027417">
    <property type="entry name" value="P-loop_NTPase"/>
</dbReference>
<name>A4J2X5_DESRM</name>
<evidence type="ECO:0000256" key="3">
    <source>
        <dbReference type="ARBA" id="ARBA00062323"/>
    </source>
</evidence>
<evidence type="ECO:0000259" key="5">
    <source>
        <dbReference type="Pfam" id="PF13614"/>
    </source>
</evidence>
<dbReference type="OrthoDB" id="9791162at2"/>
<evidence type="ECO:0000256" key="2">
    <source>
        <dbReference type="ARBA" id="ARBA00049360"/>
    </source>
</evidence>
<dbReference type="InterPro" id="IPR050678">
    <property type="entry name" value="DNA_Partitioning_ATPase"/>
</dbReference>
<evidence type="ECO:0000256" key="4">
    <source>
        <dbReference type="ARBA" id="ARBA00071824"/>
    </source>
</evidence>
<dbReference type="HOGENOM" id="CLU_037612_1_4_9"/>
<dbReference type="EMBL" id="CP000612">
    <property type="protein sequence ID" value="ABO49428.1"/>
    <property type="molecule type" value="Genomic_DNA"/>
</dbReference>